<evidence type="ECO:0000313" key="3">
    <source>
        <dbReference type="Proteomes" id="UP000019270"/>
    </source>
</evidence>
<dbReference type="Proteomes" id="UP000019270">
    <property type="component" value="Unassembled WGS sequence"/>
</dbReference>
<dbReference type="SUPFAM" id="SSF56112">
    <property type="entry name" value="Protein kinase-like (PK-like)"/>
    <property type="match status" value="1"/>
</dbReference>
<dbReference type="EMBL" id="APVL01000013">
    <property type="protein sequence ID" value="EWG09899.1"/>
    <property type="molecule type" value="Genomic_DNA"/>
</dbReference>
<sequence>MNTTVNNGGDDLVQNRLLSYLQDQLPFKIEELKQVRKKVYLLRTQERSFILKGFSSYHRLKLQEAFTSSLMKEGFSKTYIFYEVAKEPPLFFDRTYYGCMEYLPPSKEVFTYYLKTDRLEGLELLKKFHDTTEKLVSRYQRVVPAYRQADKWRERATLFLNNLPVVRYFVQKEIINELLAWADWSLKGIEDEAWLFQSGKQVILHGDVAHHNFLRAKDQSLYLLDFDLVAIGAPHSDYLQYANRILPFMNWSFEDLRKYPILKSNLEEKGFLYALAFPTDIFREWNRVIRDRSYLDSVKIRPVLDLTVGQFAERQRFIKALKYAANEKNK</sequence>
<dbReference type="RefSeq" id="WP_035331288.1">
    <property type="nucleotide sequence ID" value="NZ_APVL01000013.1"/>
</dbReference>
<comment type="caution">
    <text evidence="2">The sequence shown here is derived from an EMBL/GenBank/DDBJ whole genome shotgun (WGS) entry which is preliminary data.</text>
</comment>
<dbReference type="Gene3D" id="3.90.1200.10">
    <property type="match status" value="1"/>
</dbReference>
<dbReference type="eggNOG" id="COG0510">
    <property type="taxonomic scope" value="Bacteria"/>
</dbReference>
<dbReference type="InterPro" id="IPR011009">
    <property type="entry name" value="Kinase-like_dom_sf"/>
</dbReference>
<evidence type="ECO:0000259" key="1">
    <source>
        <dbReference type="Pfam" id="PF01636"/>
    </source>
</evidence>
<name>W7LD13_CYTFI</name>
<protein>
    <submittedName>
        <fullName evidence="2">Aminoglycoside phosphotransferase</fullName>
    </submittedName>
</protein>
<dbReference type="Pfam" id="PF01636">
    <property type="entry name" value="APH"/>
    <property type="match status" value="1"/>
</dbReference>
<dbReference type="AlphaFoldDB" id="W7LD13"/>
<reference evidence="2 3" key="2">
    <citation type="journal article" date="2016" name="Sci. Rep.">
        <title>A novel serine protease, Sep1, from Bacillus firmus DS-1 has nematicidal activity and degrades multiple intestinal-associated nematode proteins.</title>
        <authorList>
            <person name="Geng C."/>
            <person name="Nie X."/>
            <person name="Tang Z."/>
            <person name="Zhang Y."/>
            <person name="Lin J."/>
            <person name="Sun M."/>
            <person name="Peng D."/>
        </authorList>
    </citation>
    <scope>NUCLEOTIDE SEQUENCE [LARGE SCALE GENOMIC DNA]</scope>
    <source>
        <strain evidence="2 3">DS1</strain>
    </source>
</reference>
<dbReference type="OrthoDB" id="2373610at2"/>
<dbReference type="PATRIC" id="fig|1307436.3.peg.3706"/>
<reference evidence="3" key="1">
    <citation type="submission" date="2013-03" db="EMBL/GenBank/DDBJ databases">
        <title>Draft genome sequence of Bacillus firmus DS1.</title>
        <authorList>
            <person name="Peng D."/>
            <person name="Zhu L."/>
            <person name="Sun M."/>
        </authorList>
    </citation>
    <scope>NUCLEOTIDE SEQUENCE [LARGE SCALE GENOMIC DNA]</scope>
    <source>
        <strain evidence="3">DS1</strain>
    </source>
</reference>
<evidence type="ECO:0000313" key="2">
    <source>
        <dbReference type="EMBL" id="EWG09899.1"/>
    </source>
</evidence>
<keyword evidence="2" id="KW-0808">Transferase</keyword>
<gene>
    <name evidence="2" type="ORF">PBF_17264</name>
</gene>
<feature type="domain" description="Aminoglycoside phosphotransferase" evidence="1">
    <location>
        <begin position="123"/>
        <end position="242"/>
    </location>
</feature>
<organism evidence="2 3">
    <name type="scientific">Cytobacillus firmus DS1</name>
    <dbReference type="NCBI Taxonomy" id="1307436"/>
    <lineage>
        <taxon>Bacteria</taxon>
        <taxon>Bacillati</taxon>
        <taxon>Bacillota</taxon>
        <taxon>Bacilli</taxon>
        <taxon>Bacillales</taxon>
        <taxon>Bacillaceae</taxon>
        <taxon>Cytobacillus</taxon>
    </lineage>
</organism>
<dbReference type="GO" id="GO:0016740">
    <property type="term" value="F:transferase activity"/>
    <property type="evidence" value="ECO:0007669"/>
    <property type="project" value="UniProtKB-KW"/>
</dbReference>
<dbReference type="InterPro" id="IPR002575">
    <property type="entry name" value="Aminoglycoside_PTrfase"/>
</dbReference>
<accession>W7LD13</accession>
<proteinExistence type="predicted"/>